<comment type="caution">
    <text evidence="2">The sequence shown here is derived from an EMBL/GenBank/DDBJ whole genome shotgun (WGS) entry which is preliminary data.</text>
</comment>
<protein>
    <submittedName>
        <fullName evidence="2">Uncharacterized protein</fullName>
    </submittedName>
</protein>
<name>A0A2M9R7A7_9FLAO</name>
<evidence type="ECO:0000313" key="3">
    <source>
        <dbReference type="Proteomes" id="UP000231960"/>
    </source>
</evidence>
<reference evidence="2 3" key="1">
    <citation type="submission" date="2017-06" db="EMBL/GenBank/DDBJ databases">
        <title>Description of Avrilella dinanensis gen. nov. sp. nov.</title>
        <authorList>
            <person name="Leyer C."/>
            <person name="Sassi M."/>
            <person name="Minet J."/>
            <person name="Kayal S."/>
            <person name="Cattoir V."/>
        </authorList>
    </citation>
    <scope>NUCLEOTIDE SEQUENCE [LARGE SCALE GENOMIC DNA]</scope>
    <source>
        <strain evidence="2 3">UR159</strain>
    </source>
</reference>
<dbReference type="Proteomes" id="UP000231960">
    <property type="component" value="Unassembled WGS sequence"/>
</dbReference>
<dbReference type="RefSeq" id="WP_100678223.1">
    <property type="nucleotide sequence ID" value="NZ_NIPO01000001.1"/>
</dbReference>
<dbReference type="AlphaFoldDB" id="A0A2M9R7A7"/>
<evidence type="ECO:0000256" key="1">
    <source>
        <dbReference type="SAM" id="SignalP"/>
    </source>
</evidence>
<keyword evidence="1" id="KW-0732">Signal</keyword>
<feature type="chain" id="PRO_5014747826" evidence="1">
    <location>
        <begin position="28"/>
        <end position="238"/>
    </location>
</feature>
<dbReference type="EMBL" id="NIPO01000001">
    <property type="protein sequence ID" value="PJR04665.1"/>
    <property type="molecule type" value="Genomic_DNA"/>
</dbReference>
<feature type="signal peptide" evidence="1">
    <location>
        <begin position="1"/>
        <end position="27"/>
    </location>
</feature>
<gene>
    <name evidence="2" type="ORF">CDL10_09030</name>
</gene>
<proteinExistence type="predicted"/>
<accession>A0A2M9R7A7</accession>
<keyword evidence="3" id="KW-1185">Reference proteome</keyword>
<sequence>MLLLKGYIVSRKYFVILFLAITGALHAQSNSIANEVEDTTLEELIIQIEKIDSKWTKIFKKPKIADWSNSMHNYPIHQGSQVVTKYIPNKDIRFNGVSFILLTAGNTTAIKKALRPIIYQISPSSDTISLVYDNFIQVRDMKSGVSLFKKKGSEVTFEFNYVVEINKDEPVYIGFEFLNTDESEVLHDAIISGPLREKQKPILETKIVKGKSHNGKYFLYKDEVEFMNGLYFELKVVK</sequence>
<evidence type="ECO:0000313" key="2">
    <source>
        <dbReference type="EMBL" id="PJR04665.1"/>
    </source>
</evidence>
<organism evidence="2 3">
    <name type="scientific">Avrilella dinanensis</name>
    <dbReference type="NCBI Taxonomy" id="2008672"/>
    <lineage>
        <taxon>Bacteria</taxon>
        <taxon>Pseudomonadati</taxon>
        <taxon>Bacteroidota</taxon>
        <taxon>Flavobacteriia</taxon>
        <taxon>Flavobacteriales</taxon>
        <taxon>Flavobacteriaceae</taxon>
        <taxon>Avrilella</taxon>
    </lineage>
</organism>